<dbReference type="AlphaFoldDB" id="A0A3N4K5A8"/>
<dbReference type="EMBL" id="ML120376">
    <property type="protein sequence ID" value="RPB01095.1"/>
    <property type="molecule type" value="Genomic_DNA"/>
</dbReference>
<sequence length="167" mass="19205">MVSRFSIRYGEESWVVLKGPMSAVVLFLSRHLSRLFPLLPLLLYLEHRDISGYPLNLKVVSGSYLWEQYDSNLSVFCTLYNFTTFYNIYRLDKSSLWEGKSPNCSPMFLPLAVTHKCLLFLPLDAFSSLLLSSVQFLPSLPHLSTIPSLQALYTSLYYLYTLQLSII</sequence>
<protein>
    <submittedName>
        <fullName evidence="1">Uncharacterized protein</fullName>
    </submittedName>
</protein>
<organism evidence="1 2">
    <name type="scientific">Choiromyces venosus 120613-1</name>
    <dbReference type="NCBI Taxonomy" id="1336337"/>
    <lineage>
        <taxon>Eukaryota</taxon>
        <taxon>Fungi</taxon>
        <taxon>Dikarya</taxon>
        <taxon>Ascomycota</taxon>
        <taxon>Pezizomycotina</taxon>
        <taxon>Pezizomycetes</taxon>
        <taxon>Pezizales</taxon>
        <taxon>Tuberaceae</taxon>
        <taxon>Choiromyces</taxon>
    </lineage>
</organism>
<proteinExistence type="predicted"/>
<dbReference type="Proteomes" id="UP000276215">
    <property type="component" value="Unassembled WGS sequence"/>
</dbReference>
<evidence type="ECO:0000313" key="2">
    <source>
        <dbReference type="Proteomes" id="UP000276215"/>
    </source>
</evidence>
<keyword evidence="2" id="KW-1185">Reference proteome</keyword>
<gene>
    <name evidence="1" type="ORF">L873DRAFT_732679</name>
</gene>
<reference evidence="1 2" key="1">
    <citation type="journal article" date="2018" name="Nat. Ecol. Evol.">
        <title>Pezizomycetes genomes reveal the molecular basis of ectomycorrhizal truffle lifestyle.</title>
        <authorList>
            <person name="Murat C."/>
            <person name="Payen T."/>
            <person name="Noel B."/>
            <person name="Kuo A."/>
            <person name="Morin E."/>
            <person name="Chen J."/>
            <person name="Kohler A."/>
            <person name="Krizsan K."/>
            <person name="Balestrini R."/>
            <person name="Da Silva C."/>
            <person name="Montanini B."/>
            <person name="Hainaut M."/>
            <person name="Levati E."/>
            <person name="Barry K.W."/>
            <person name="Belfiori B."/>
            <person name="Cichocki N."/>
            <person name="Clum A."/>
            <person name="Dockter R.B."/>
            <person name="Fauchery L."/>
            <person name="Guy J."/>
            <person name="Iotti M."/>
            <person name="Le Tacon F."/>
            <person name="Lindquist E.A."/>
            <person name="Lipzen A."/>
            <person name="Malagnac F."/>
            <person name="Mello A."/>
            <person name="Molinier V."/>
            <person name="Miyauchi S."/>
            <person name="Poulain J."/>
            <person name="Riccioni C."/>
            <person name="Rubini A."/>
            <person name="Sitrit Y."/>
            <person name="Splivallo R."/>
            <person name="Traeger S."/>
            <person name="Wang M."/>
            <person name="Zifcakova L."/>
            <person name="Wipf D."/>
            <person name="Zambonelli A."/>
            <person name="Paolocci F."/>
            <person name="Nowrousian M."/>
            <person name="Ottonello S."/>
            <person name="Baldrian P."/>
            <person name="Spatafora J.W."/>
            <person name="Henrissat B."/>
            <person name="Nagy L.G."/>
            <person name="Aury J.M."/>
            <person name="Wincker P."/>
            <person name="Grigoriev I.V."/>
            <person name="Bonfante P."/>
            <person name="Martin F.M."/>
        </authorList>
    </citation>
    <scope>NUCLEOTIDE SEQUENCE [LARGE SCALE GENOMIC DNA]</scope>
    <source>
        <strain evidence="1 2">120613-1</strain>
    </source>
</reference>
<accession>A0A3N4K5A8</accession>
<name>A0A3N4K5A8_9PEZI</name>
<evidence type="ECO:0000313" key="1">
    <source>
        <dbReference type="EMBL" id="RPB01095.1"/>
    </source>
</evidence>